<name>A0ABV5HVR1_9RHOB</name>
<organism evidence="1 2">
    <name type="scientific">Roseovarius ramblicola</name>
    <dbReference type="NCBI Taxonomy" id="2022336"/>
    <lineage>
        <taxon>Bacteria</taxon>
        <taxon>Pseudomonadati</taxon>
        <taxon>Pseudomonadota</taxon>
        <taxon>Alphaproteobacteria</taxon>
        <taxon>Rhodobacterales</taxon>
        <taxon>Roseobacteraceae</taxon>
        <taxon>Roseovarius</taxon>
    </lineage>
</organism>
<protein>
    <submittedName>
        <fullName evidence="1">Uncharacterized protein</fullName>
    </submittedName>
</protein>
<dbReference type="Proteomes" id="UP001589670">
    <property type="component" value="Unassembled WGS sequence"/>
</dbReference>
<accession>A0ABV5HVR1</accession>
<gene>
    <name evidence="1" type="ORF">ACFFU4_01950</name>
</gene>
<keyword evidence="2" id="KW-1185">Reference proteome</keyword>
<comment type="caution">
    <text evidence="1">The sequence shown here is derived from an EMBL/GenBank/DDBJ whole genome shotgun (WGS) entry which is preliminary data.</text>
</comment>
<sequence>MRDEGRVGAGSGVCKVWPVSRQQTFKLSAANAGGEPKLLIRQYAAKVFFLKVGVQNQDFCASGWLMSSMPASAIRSLVVRDRLSCLIRLVSFLLSSTMDLSRFDGFIRNDFKVRAEITRYRRCRDYWA</sequence>
<reference evidence="1 2" key="1">
    <citation type="submission" date="2024-09" db="EMBL/GenBank/DDBJ databases">
        <authorList>
            <person name="Sun Q."/>
            <person name="Mori K."/>
        </authorList>
    </citation>
    <scope>NUCLEOTIDE SEQUENCE [LARGE SCALE GENOMIC DNA]</scope>
    <source>
        <strain evidence="1 2">CECT 9424</strain>
    </source>
</reference>
<proteinExistence type="predicted"/>
<evidence type="ECO:0000313" key="1">
    <source>
        <dbReference type="EMBL" id="MFB9148512.1"/>
    </source>
</evidence>
<evidence type="ECO:0000313" key="2">
    <source>
        <dbReference type="Proteomes" id="UP001589670"/>
    </source>
</evidence>
<dbReference type="EMBL" id="JBHMEC010000003">
    <property type="protein sequence ID" value="MFB9148512.1"/>
    <property type="molecule type" value="Genomic_DNA"/>
</dbReference>